<dbReference type="GO" id="GO:0033528">
    <property type="term" value="P:S-methylmethionine cycle"/>
    <property type="evidence" value="ECO:0007669"/>
    <property type="project" value="TreeGrafter"/>
</dbReference>
<evidence type="ECO:0000256" key="4">
    <source>
        <dbReference type="ARBA" id="ARBA00022833"/>
    </source>
</evidence>
<dbReference type="SUPFAM" id="SSF82282">
    <property type="entry name" value="Homocysteine S-methyltransferase"/>
    <property type="match status" value="1"/>
</dbReference>
<dbReference type="GO" id="GO:0032259">
    <property type="term" value="P:methylation"/>
    <property type="evidence" value="ECO:0007669"/>
    <property type="project" value="UniProtKB-KW"/>
</dbReference>
<dbReference type="EMBL" id="VXPY01000015">
    <property type="protein sequence ID" value="MYD89303.1"/>
    <property type="molecule type" value="Genomic_DNA"/>
</dbReference>
<dbReference type="InterPro" id="IPR003726">
    <property type="entry name" value="HCY_dom"/>
</dbReference>
<dbReference type="NCBIfam" id="NF007020">
    <property type="entry name" value="PRK09485.1"/>
    <property type="match status" value="1"/>
</dbReference>
<keyword evidence="2 5" id="KW-0808">Transferase</keyword>
<name>A0A6B1DRC5_9CHLR</name>
<dbReference type="Gene3D" id="3.20.20.330">
    <property type="entry name" value="Homocysteine-binding-like domain"/>
    <property type="match status" value="1"/>
</dbReference>
<comment type="caution">
    <text evidence="7">The sequence shown here is derived from an EMBL/GenBank/DDBJ whole genome shotgun (WGS) entry which is preliminary data.</text>
</comment>
<comment type="cofactor">
    <cofactor evidence="5">
        <name>Zn(2+)</name>
        <dbReference type="ChEBI" id="CHEBI:29105"/>
    </cofactor>
</comment>
<reference evidence="7" key="1">
    <citation type="submission" date="2019-09" db="EMBL/GenBank/DDBJ databases">
        <title>Characterisation of the sponge microbiome using genome-centric metagenomics.</title>
        <authorList>
            <person name="Engelberts J.P."/>
            <person name="Robbins S.J."/>
            <person name="De Goeij J.M."/>
            <person name="Aranda M."/>
            <person name="Bell S.C."/>
            <person name="Webster N.S."/>
        </authorList>
    </citation>
    <scope>NUCLEOTIDE SEQUENCE</scope>
    <source>
        <strain evidence="7">SB0662_bin_9</strain>
    </source>
</reference>
<gene>
    <name evidence="7" type="primary">mmuM</name>
    <name evidence="7" type="ORF">F4Y08_03035</name>
</gene>
<dbReference type="Pfam" id="PF02574">
    <property type="entry name" value="S-methyl_trans"/>
    <property type="match status" value="1"/>
</dbReference>
<keyword evidence="4 5" id="KW-0862">Zinc</keyword>
<proteinExistence type="predicted"/>
<dbReference type="AlphaFoldDB" id="A0A6B1DRC5"/>
<protein>
    <submittedName>
        <fullName evidence="7">Homocysteine S-methyltransferase</fullName>
        <ecNumber evidence="7">2.1.1.10</ecNumber>
    </submittedName>
</protein>
<keyword evidence="3 5" id="KW-0479">Metal-binding</keyword>
<evidence type="ECO:0000256" key="1">
    <source>
        <dbReference type="ARBA" id="ARBA00022603"/>
    </source>
</evidence>
<dbReference type="GO" id="GO:0008898">
    <property type="term" value="F:S-adenosylmethionine-homocysteine S-methyltransferase activity"/>
    <property type="evidence" value="ECO:0007669"/>
    <property type="project" value="TreeGrafter"/>
</dbReference>
<feature type="binding site" evidence="5">
    <location>
        <position position="303"/>
    </location>
    <ligand>
        <name>Zn(2+)</name>
        <dbReference type="ChEBI" id="CHEBI:29105"/>
    </ligand>
</feature>
<accession>A0A6B1DRC5</accession>
<dbReference type="GO" id="GO:0008270">
    <property type="term" value="F:zinc ion binding"/>
    <property type="evidence" value="ECO:0007669"/>
    <property type="project" value="InterPro"/>
</dbReference>
<evidence type="ECO:0000256" key="3">
    <source>
        <dbReference type="ARBA" id="ARBA00022723"/>
    </source>
</evidence>
<dbReference type="GO" id="GO:0009086">
    <property type="term" value="P:methionine biosynthetic process"/>
    <property type="evidence" value="ECO:0007669"/>
    <property type="project" value="InterPro"/>
</dbReference>
<evidence type="ECO:0000313" key="7">
    <source>
        <dbReference type="EMBL" id="MYD89303.1"/>
    </source>
</evidence>
<dbReference type="EC" id="2.1.1.10" evidence="7"/>
<sequence length="321" mass="33838">MNCDHWPATGTPWAEILAGRRFLVLDGGLASEIERRGFAIEGDPLWSARPLLDNPELLEDIHLAYALAGADILTTATYQASLPGLAAAGLSVAKSRAVLAEAVQLARQAGARCAQARGIKPPLVAASMGPYGAHLADGSEYTGAYTQDKAALRAFHEERMVVLAEAEADILACESIPSLAEGEVLLELLGTYPHLPCWLSFTCRDALHVSHGETVAACLSMAADLPHVLTGVNCLHPHLVSQLMASLHDSEGSSVQVVYANRGDTWIAGSRSWNTRTGLDNATYAACAAEWVQLGALLIGGCCRTTPSTTARLTSLSVSVA</sequence>
<dbReference type="PANTHER" id="PTHR46015">
    <property type="entry name" value="ZGC:172121"/>
    <property type="match status" value="1"/>
</dbReference>
<dbReference type="InterPro" id="IPR051486">
    <property type="entry name" value="Hcy_S-methyltransferase"/>
</dbReference>
<keyword evidence="1 5" id="KW-0489">Methyltransferase</keyword>
<evidence type="ECO:0000256" key="5">
    <source>
        <dbReference type="PROSITE-ProRule" id="PRU00333"/>
    </source>
</evidence>
<feature type="domain" description="Hcy-binding" evidence="6">
    <location>
        <begin position="11"/>
        <end position="317"/>
    </location>
</feature>
<dbReference type="PANTHER" id="PTHR46015:SF1">
    <property type="entry name" value="HOMOCYSTEINE S-METHYLTRANSFERASE-LIKE ISOFORM 1"/>
    <property type="match status" value="1"/>
</dbReference>
<organism evidence="7">
    <name type="scientific">Caldilineaceae bacterium SB0662_bin_9</name>
    <dbReference type="NCBI Taxonomy" id="2605258"/>
    <lineage>
        <taxon>Bacteria</taxon>
        <taxon>Bacillati</taxon>
        <taxon>Chloroflexota</taxon>
        <taxon>Caldilineae</taxon>
        <taxon>Caldilineales</taxon>
        <taxon>Caldilineaceae</taxon>
    </lineage>
</organism>
<dbReference type="PROSITE" id="PS50970">
    <property type="entry name" value="HCY"/>
    <property type="match status" value="1"/>
</dbReference>
<dbReference type="InterPro" id="IPR036589">
    <property type="entry name" value="HCY_dom_sf"/>
</dbReference>
<feature type="binding site" evidence="5">
    <location>
        <position position="234"/>
    </location>
    <ligand>
        <name>Zn(2+)</name>
        <dbReference type="ChEBI" id="CHEBI:29105"/>
    </ligand>
</feature>
<feature type="binding site" evidence="5">
    <location>
        <position position="302"/>
    </location>
    <ligand>
        <name>Zn(2+)</name>
        <dbReference type="ChEBI" id="CHEBI:29105"/>
    </ligand>
</feature>
<evidence type="ECO:0000259" key="6">
    <source>
        <dbReference type="PROSITE" id="PS50970"/>
    </source>
</evidence>
<evidence type="ECO:0000256" key="2">
    <source>
        <dbReference type="ARBA" id="ARBA00022679"/>
    </source>
</evidence>